<evidence type="ECO:0000256" key="3">
    <source>
        <dbReference type="ARBA" id="ARBA00023125"/>
    </source>
</evidence>
<dbReference type="RefSeq" id="WP_067384624.1">
    <property type="nucleotide sequence ID" value="NZ_CP015839.1"/>
</dbReference>
<reference evidence="6 7" key="2">
    <citation type="journal article" date="2018" name="Int. J. Syst. Evol. Microbiol.">
        <title>Marinobacterium aestuarii sp. nov., a benzene-degrading marine bacterium isolated from estuary sediment.</title>
        <authorList>
            <person name="Bae S.S."/>
            <person name="Jung J."/>
            <person name="Chung D."/>
            <person name="Baek K."/>
        </authorList>
    </citation>
    <scope>NUCLEOTIDE SEQUENCE [LARGE SCALE GENOMIC DNA]</scope>
    <source>
        <strain evidence="6 7">ST58-10</strain>
    </source>
</reference>
<dbReference type="EMBL" id="CP015839">
    <property type="protein sequence ID" value="ANG63818.1"/>
    <property type="molecule type" value="Genomic_DNA"/>
</dbReference>
<dbReference type="Proteomes" id="UP000078070">
    <property type="component" value="Chromosome"/>
</dbReference>
<keyword evidence="1" id="KW-0678">Repressor</keyword>
<dbReference type="InterPro" id="IPR010982">
    <property type="entry name" value="Lambda_DNA-bd_dom_sf"/>
</dbReference>
<dbReference type="CDD" id="cd06289">
    <property type="entry name" value="PBP1_MalI-like"/>
    <property type="match status" value="1"/>
</dbReference>
<dbReference type="CDD" id="cd01392">
    <property type="entry name" value="HTH_LacI"/>
    <property type="match status" value="1"/>
</dbReference>
<protein>
    <recommendedName>
        <fullName evidence="5">HTH lacI-type domain-containing protein</fullName>
    </recommendedName>
</protein>
<keyword evidence="7" id="KW-1185">Reference proteome</keyword>
<dbReference type="Pfam" id="PF00356">
    <property type="entry name" value="LacI"/>
    <property type="match status" value="1"/>
</dbReference>
<dbReference type="PANTHER" id="PTHR30146:SF148">
    <property type="entry name" value="HTH-TYPE TRANSCRIPTIONAL REPRESSOR PURR-RELATED"/>
    <property type="match status" value="1"/>
</dbReference>
<proteinExistence type="predicted"/>
<evidence type="ECO:0000256" key="1">
    <source>
        <dbReference type="ARBA" id="ARBA00022491"/>
    </source>
</evidence>
<dbReference type="OrthoDB" id="6619319at2"/>
<keyword evidence="2" id="KW-0805">Transcription regulation</keyword>
<sequence>MKSKTKSENAKLTLREIAAELGMSKATVSLAINNSPLVAAKTRERVLQKIEELGYVYNRRAASLTTGESRTVGLAVHDITNPYFTAICAAIESVLSTGGRMSFLCNTGESIERQAKFVGALIEHNADGLILCPAAGTSVESLQPLIKRKLPTVLFTRNVVGSGLDFVGNNEVAALRLVTAHLIGLGHRRIAILGGNQLALAAQQRRDGFFAAMADAGLSVAPELVVDCDNNPGAGADAARSLLALEQPPSAIVGYSDQVALGAMSGLLEAGVTPGRDIAVVGCDDIEEGARSYIQLTTVRVQKTAIGQAAAEMLLRRLTDPDHPAEYQLFEPELVVRRSCGGPFAG</sequence>
<gene>
    <name evidence="6" type="ORF">A8C75_15935</name>
</gene>
<evidence type="ECO:0000256" key="4">
    <source>
        <dbReference type="ARBA" id="ARBA00023163"/>
    </source>
</evidence>
<feature type="domain" description="HTH lacI-type" evidence="5">
    <location>
        <begin position="12"/>
        <end position="66"/>
    </location>
</feature>
<dbReference type="Gene3D" id="1.10.260.40">
    <property type="entry name" value="lambda repressor-like DNA-binding domains"/>
    <property type="match status" value="1"/>
</dbReference>
<dbReference type="KEGG" id="mars:A8C75_15935"/>
<dbReference type="GO" id="GO:0000976">
    <property type="term" value="F:transcription cis-regulatory region binding"/>
    <property type="evidence" value="ECO:0007669"/>
    <property type="project" value="TreeGrafter"/>
</dbReference>
<evidence type="ECO:0000313" key="7">
    <source>
        <dbReference type="Proteomes" id="UP000078070"/>
    </source>
</evidence>
<evidence type="ECO:0000313" key="6">
    <source>
        <dbReference type="EMBL" id="ANG63818.1"/>
    </source>
</evidence>
<dbReference type="STRING" id="1821621.A8C75_15935"/>
<keyword evidence="3" id="KW-0238">DNA-binding</keyword>
<dbReference type="PROSITE" id="PS50932">
    <property type="entry name" value="HTH_LACI_2"/>
    <property type="match status" value="1"/>
</dbReference>
<dbReference type="SUPFAM" id="SSF53822">
    <property type="entry name" value="Periplasmic binding protein-like I"/>
    <property type="match status" value="1"/>
</dbReference>
<dbReference type="InterPro" id="IPR001761">
    <property type="entry name" value="Peripla_BP/Lac1_sug-bd_dom"/>
</dbReference>
<dbReference type="Gene3D" id="3.40.50.2300">
    <property type="match status" value="2"/>
</dbReference>
<dbReference type="SMART" id="SM00354">
    <property type="entry name" value="HTH_LACI"/>
    <property type="match status" value="1"/>
</dbReference>
<evidence type="ECO:0000259" key="5">
    <source>
        <dbReference type="PROSITE" id="PS50932"/>
    </source>
</evidence>
<dbReference type="InterPro" id="IPR000843">
    <property type="entry name" value="HTH_LacI"/>
</dbReference>
<dbReference type="PANTHER" id="PTHR30146">
    <property type="entry name" value="LACI-RELATED TRANSCRIPTIONAL REPRESSOR"/>
    <property type="match status" value="1"/>
</dbReference>
<organism evidence="6 7">
    <name type="scientific">Marinobacterium aestuarii</name>
    <dbReference type="NCBI Taxonomy" id="1821621"/>
    <lineage>
        <taxon>Bacteria</taxon>
        <taxon>Pseudomonadati</taxon>
        <taxon>Pseudomonadota</taxon>
        <taxon>Gammaproteobacteria</taxon>
        <taxon>Oceanospirillales</taxon>
        <taxon>Oceanospirillaceae</taxon>
        <taxon>Marinobacterium</taxon>
    </lineage>
</organism>
<keyword evidence="4" id="KW-0804">Transcription</keyword>
<dbReference type="Pfam" id="PF00532">
    <property type="entry name" value="Peripla_BP_1"/>
    <property type="match status" value="1"/>
</dbReference>
<accession>A0A1A9F1R5</accession>
<name>A0A1A9F1R5_9GAMM</name>
<dbReference type="InterPro" id="IPR028082">
    <property type="entry name" value="Peripla_BP_I"/>
</dbReference>
<dbReference type="GO" id="GO:0003700">
    <property type="term" value="F:DNA-binding transcription factor activity"/>
    <property type="evidence" value="ECO:0007669"/>
    <property type="project" value="TreeGrafter"/>
</dbReference>
<dbReference type="SUPFAM" id="SSF47413">
    <property type="entry name" value="lambda repressor-like DNA-binding domains"/>
    <property type="match status" value="1"/>
</dbReference>
<reference evidence="7" key="1">
    <citation type="submission" date="2016-05" db="EMBL/GenBank/DDBJ databases">
        <authorList>
            <person name="Baek K."/>
            <person name="Yang S.-J."/>
        </authorList>
    </citation>
    <scope>NUCLEOTIDE SEQUENCE [LARGE SCALE GENOMIC DNA]</scope>
    <source>
        <strain evidence="7">ST58-10</strain>
    </source>
</reference>
<evidence type="ECO:0000256" key="2">
    <source>
        <dbReference type="ARBA" id="ARBA00023015"/>
    </source>
</evidence>
<dbReference type="AlphaFoldDB" id="A0A1A9F1R5"/>